<dbReference type="EMBL" id="GBXM01103178">
    <property type="protein sequence ID" value="JAH05399.1"/>
    <property type="molecule type" value="Transcribed_RNA"/>
</dbReference>
<reference evidence="1" key="1">
    <citation type="submission" date="2014-11" db="EMBL/GenBank/DDBJ databases">
        <authorList>
            <person name="Amaro Gonzalez C."/>
        </authorList>
    </citation>
    <scope>NUCLEOTIDE SEQUENCE</scope>
</reference>
<name>A0A0E9PJE2_ANGAN</name>
<dbReference type="AlphaFoldDB" id="A0A0E9PJE2"/>
<accession>A0A0E9PJE2</accession>
<sequence>MGKEVPDVSHLSFEGSQKVICEKRRGRWGWRGNEEGREGGEQFMWVREACTDLRLESSSLLKEVSVAVGLSRG</sequence>
<protein>
    <submittedName>
        <fullName evidence="1">Uncharacterized protein</fullName>
    </submittedName>
</protein>
<organism evidence="1">
    <name type="scientific">Anguilla anguilla</name>
    <name type="common">European freshwater eel</name>
    <name type="synonym">Muraena anguilla</name>
    <dbReference type="NCBI Taxonomy" id="7936"/>
    <lineage>
        <taxon>Eukaryota</taxon>
        <taxon>Metazoa</taxon>
        <taxon>Chordata</taxon>
        <taxon>Craniata</taxon>
        <taxon>Vertebrata</taxon>
        <taxon>Euteleostomi</taxon>
        <taxon>Actinopterygii</taxon>
        <taxon>Neopterygii</taxon>
        <taxon>Teleostei</taxon>
        <taxon>Anguilliformes</taxon>
        <taxon>Anguillidae</taxon>
        <taxon>Anguilla</taxon>
    </lineage>
</organism>
<reference evidence="1" key="2">
    <citation type="journal article" date="2015" name="Fish Shellfish Immunol.">
        <title>Early steps in the European eel (Anguilla anguilla)-Vibrio vulnificus interaction in the gills: Role of the RtxA13 toxin.</title>
        <authorList>
            <person name="Callol A."/>
            <person name="Pajuelo D."/>
            <person name="Ebbesson L."/>
            <person name="Teles M."/>
            <person name="MacKenzie S."/>
            <person name="Amaro C."/>
        </authorList>
    </citation>
    <scope>NUCLEOTIDE SEQUENCE</scope>
</reference>
<proteinExistence type="predicted"/>
<dbReference type="EMBL" id="GBXM01104619">
    <property type="protein sequence ID" value="JAH03958.1"/>
    <property type="molecule type" value="Transcribed_RNA"/>
</dbReference>
<evidence type="ECO:0000313" key="1">
    <source>
        <dbReference type="EMBL" id="JAH03958.1"/>
    </source>
</evidence>